<dbReference type="AlphaFoldDB" id="A0A3D8R5N4"/>
<dbReference type="CDD" id="cd07995">
    <property type="entry name" value="TPK"/>
    <property type="match status" value="1"/>
</dbReference>
<evidence type="ECO:0000256" key="4">
    <source>
        <dbReference type="ARBA" id="ARBA00022840"/>
    </source>
</evidence>
<feature type="domain" description="Thiamin pyrophosphokinase thiamin-binding" evidence="6">
    <location>
        <begin position="223"/>
        <end position="288"/>
    </location>
</feature>
<evidence type="ECO:0000259" key="6">
    <source>
        <dbReference type="SMART" id="SM00983"/>
    </source>
</evidence>
<gene>
    <name evidence="7" type="ORF">BP6252_08327</name>
</gene>
<evidence type="ECO:0000313" key="7">
    <source>
        <dbReference type="EMBL" id="RDW69307.1"/>
    </source>
</evidence>
<feature type="region of interest" description="Disordered" evidence="5">
    <location>
        <begin position="350"/>
        <end position="416"/>
    </location>
</feature>
<accession>A0A3D8R5N4</accession>
<dbReference type="SMART" id="SM00983">
    <property type="entry name" value="TPK_B1_binding"/>
    <property type="match status" value="1"/>
</dbReference>
<name>A0A3D8R5N4_9HELO</name>
<evidence type="ECO:0000256" key="3">
    <source>
        <dbReference type="ARBA" id="ARBA00022777"/>
    </source>
</evidence>
<comment type="caution">
    <text evidence="7">The sequence shown here is derived from an EMBL/GenBank/DDBJ whole genome shotgun (WGS) entry which is preliminary data.</text>
</comment>
<dbReference type="PANTHER" id="PTHR13622">
    <property type="entry name" value="THIAMIN PYROPHOSPHOKINASE"/>
    <property type="match status" value="1"/>
</dbReference>
<keyword evidence="1" id="KW-0808">Transferase</keyword>
<dbReference type="Pfam" id="PF04265">
    <property type="entry name" value="TPK_B1_binding"/>
    <property type="match status" value="1"/>
</dbReference>
<keyword evidence="2" id="KW-0547">Nucleotide-binding</keyword>
<organism evidence="7 8">
    <name type="scientific">Coleophoma cylindrospora</name>
    <dbReference type="NCBI Taxonomy" id="1849047"/>
    <lineage>
        <taxon>Eukaryota</taxon>
        <taxon>Fungi</taxon>
        <taxon>Dikarya</taxon>
        <taxon>Ascomycota</taxon>
        <taxon>Pezizomycotina</taxon>
        <taxon>Leotiomycetes</taxon>
        <taxon>Helotiales</taxon>
        <taxon>Dermateaceae</taxon>
        <taxon>Coleophoma</taxon>
    </lineage>
</organism>
<evidence type="ECO:0000256" key="5">
    <source>
        <dbReference type="SAM" id="MobiDB-lite"/>
    </source>
</evidence>
<dbReference type="InterPro" id="IPR007373">
    <property type="entry name" value="Thiamin_PyroPKinase_B1-bd"/>
</dbReference>
<dbReference type="Gene3D" id="3.40.50.10240">
    <property type="entry name" value="Thiamin pyrophosphokinase, catalytic domain"/>
    <property type="match status" value="1"/>
</dbReference>
<dbReference type="GO" id="GO:0016301">
    <property type="term" value="F:kinase activity"/>
    <property type="evidence" value="ECO:0007669"/>
    <property type="project" value="UniProtKB-KW"/>
</dbReference>
<keyword evidence="3" id="KW-0418">Kinase</keyword>
<dbReference type="InterPro" id="IPR036371">
    <property type="entry name" value="TPK_B1-bd_sf"/>
</dbReference>
<proteinExistence type="predicted"/>
<dbReference type="GO" id="GO:0006772">
    <property type="term" value="P:thiamine metabolic process"/>
    <property type="evidence" value="ECO:0007669"/>
    <property type="project" value="InterPro"/>
</dbReference>
<dbReference type="GO" id="GO:0005524">
    <property type="term" value="F:ATP binding"/>
    <property type="evidence" value="ECO:0007669"/>
    <property type="project" value="UniProtKB-KW"/>
</dbReference>
<sequence>MAENSLTSGLAHIAISSSESTEWRPAHIFASEAQKDKLYKNFGVVVLNQELGLPNHDYKRLWDNSTIVIAADGGANRVHEKNMSIEQQTVDPDKSLFLDLDVIIGDLDSLDKNIQSYWVGMSAHIEKDGDQYSTDFTKAVKYLRDWDTTKLDRHIAIRAAKVQPASHDMPPKDIVCIGGIGGRVDQGLSQLHHLYLFQSEPKYEKGRMFLVSQEGMTFVLKKGKHRIQVRDPWLGKYIGIIPINGPSKITTDGLEWDVTDWETSFGGQMSTSNHVREEWVEIETTNDVLFTISLKTPSPLATSDATTATDSEIISTPKASRTSLITDFTSPRRGCFTTSMTNILVDQNSNVWTGSLRPPSGSISPRSGDSTITTSSDDIGHQTSPSGEGSSDCSASRSCESPDRMAILTPADSDEE</sequence>
<dbReference type="Pfam" id="PF04263">
    <property type="entry name" value="TPK_catalytic"/>
    <property type="match status" value="1"/>
</dbReference>
<dbReference type="GO" id="GO:0009229">
    <property type="term" value="P:thiamine diphosphate biosynthetic process"/>
    <property type="evidence" value="ECO:0007669"/>
    <property type="project" value="InterPro"/>
</dbReference>
<dbReference type="STRING" id="1849047.A0A3D8R5N4"/>
<dbReference type="NCBIfam" id="TIGR01378">
    <property type="entry name" value="thi_PPkinase"/>
    <property type="match status" value="1"/>
</dbReference>
<dbReference type="SUPFAM" id="SSF63862">
    <property type="entry name" value="Thiamin pyrophosphokinase, substrate-binding domain"/>
    <property type="match status" value="1"/>
</dbReference>
<dbReference type="OrthoDB" id="25149at2759"/>
<feature type="compositionally biased region" description="Low complexity" evidence="5">
    <location>
        <begin position="354"/>
        <end position="377"/>
    </location>
</feature>
<protein>
    <recommendedName>
        <fullName evidence="6">Thiamin pyrophosphokinase thiamin-binding domain-containing protein</fullName>
    </recommendedName>
</protein>
<reference evidence="7 8" key="1">
    <citation type="journal article" date="2018" name="IMA Fungus">
        <title>IMA Genome-F 9: Draft genome sequence of Annulohypoxylon stygium, Aspergillus mulundensis, Berkeleyomyces basicola (syn. Thielaviopsis basicola), Ceratocystis smalleyi, two Cercospora beticola strains, Coleophoma cylindrospora, Fusarium fracticaudum, Phialophora cf. hyalina, and Morchella septimelata.</title>
        <authorList>
            <person name="Wingfield B.D."/>
            <person name="Bills G.F."/>
            <person name="Dong Y."/>
            <person name="Huang W."/>
            <person name="Nel W.J."/>
            <person name="Swalarsk-Parry B.S."/>
            <person name="Vaghefi N."/>
            <person name="Wilken P.M."/>
            <person name="An Z."/>
            <person name="de Beer Z.W."/>
            <person name="De Vos L."/>
            <person name="Chen L."/>
            <person name="Duong T.A."/>
            <person name="Gao Y."/>
            <person name="Hammerbacher A."/>
            <person name="Kikkert J.R."/>
            <person name="Li Y."/>
            <person name="Li H."/>
            <person name="Li K."/>
            <person name="Li Q."/>
            <person name="Liu X."/>
            <person name="Ma X."/>
            <person name="Naidoo K."/>
            <person name="Pethybridge S.J."/>
            <person name="Sun J."/>
            <person name="Steenkamp E.T."/>
            <person name="van der Nest M.A."/>
            <person name="van Wyk S."/>
            <person name="Wingfield M.J."/>
            <person name="Xiong C."/>
            <person name="Yue Q."/>
            <person name="Zhang X."/>
        </authorList>
    </citation>
    <scope>NUCLEOTIDE SEQUENCE [LARGE SCALE GENOMIC DNA]</scope>
    <source>
        <strain evidence="7 8">BP6252</strain>
    </source>
</reference>
<dbReference type="InterPro" id="IPR006282">
    <property type="entry name" value="Thi_PPkinase"/>
</dbReference>
<keyword evidence="8" id="KW-1185">Reference proteome</keyword>
<dbReference type="PANTHER" id="PTHR13622:SF8">
    <property type="entry name" value="THIAMIN PYROPHOSPHOKINASE 1"/>
    <property type="match status" value="1"/>
</dbReference>
<keyword evidence="4" id="KW-0067">ATP-binding</keyword>
<evidence type="ECO:0000256" key="1">
    <source>
        <dbReference type="ARBA" id="ARBA00022679"/>
    </source>
</evidence>
<evidence type="ECO:0000313" key="8">
    <source>
        <dbReference type="Proteomes" id="UP000256645"/>
    </source>
</evidence>
<evidence type="ECO:0000256" key="2">
    <source>
        <dbReference type="ARBA" id="ARBA00022741"/>
    </source>
</evidence>
<dbReference type="InterPro" id="IPR036759">
    <property type="entry name" value="TPK_catalytic_sf"/>
</dbReference>
<dbReference type="SUPFAM" id="SSF63999">
    <property type="entry name" value="Thiamin pyrophosphokinase, catalytic domain"/>
    <property type="match status" value="1"/>
</dbReference>
<dbReference type="EMBL" id="PDLM01000009">
    <property type="protein sequence ID" value="RDW69307.1"/>
    <property type="molecule type" value="Genomic_DNA"/>
</dbReference>
<dbReference type="InterPro" id="IPR007371">
    <property type="entry name" value="TPK_catalytic"/>
</dbReference>
<dbReference type="Proteomes" id="UP000256645">
    <property type="component" value="Unassembled WGS sequence"/>
</dbReference>
<feature type="compositionally biased region" description="Low complexity" evidence="5">
    <location>
        <begin position="384"/>
        <end position="399"/>
    </location>
</feature>
<dbReference type="GO" id="GO:0030975">
    <property type="term" value="F:thiamine binding"/>
    <property type="evidence" value="ECO:0007669"/>
    <property type="project" value="InterPro"/>
</dbReference>
<dbReference type="GO" id="GO:0004788">
    <property type="term" value="F:thiamine diphosphokinase activity"/>
    <property type="evidence" value="ECO:0007669"/>
    <property type="project" value="InterPro"/>
</dbReference>